<sequence length="95" mass="10482">MPADPDSIRHSQRIVTAELFLRHCSPEQIVHARQTVADLAGPFCQDTEVVHYHLTVQRHHSTPGHFSVAIGANGRFVRGEIPLPRPGAEAPSTRT</sequence>
<gene>
    <name evidence="1" type="ORF">OG367_33855</name>
</gene>
<dbReference type="Proteomes" id="UP001431926">
    <property type="component" value="Chromosome"/>
</dbReference>
<evidence type="ECO:0000313" key="1">
    <source>
        <dbReference type="EMBL" id="WUX40910.1"/>
    </source>
</evidence>
<keyword evidence="2" id="KW-1185">Reference proteome</keyword>
<dbReference type="EMBL" id="CP109491">
    <property type="protein sequence ID" value="WUX40910.1"/>
    <property type="molecule type" value="Genomic_DNA"/>
</dbReference>
<organism evidence="1 2">
    <name type="scientific">Streptomyces anulatus</name>
    <name type="common">Streptomyces chrysomallus</name>
    <dbReference type="NCBI Taxonomy" id="1892"/>
    <lineage>
        <taxon>Bacteria</taxon>
        <taxon>Bacillati</taxon>
        <taxon>Actinomycetota</taxon>
        <taxon>Actinomycetes</taxon>
        <taxon>Kitasatosporales</taxon>
        <taxon>Streptomycetaceae</taxon>
        <taxon>Streptomyces</taxon>
    </lineage>
</organism>
<accession>A0ABZ1ZQL0</accession>
<dbReference type="RefSeq" id="WP_329358752.1">
    <property type="nucleotide sequence ID" value="NZ_CP109490.1"/>
</dbReference>
<reference evidence="1" key="1">
    <citation type="submission" date="2022-10" db="EMBL/GenBank/DDBJ databases">
        <title>The complete genomes of actinobacterial strains from the NBC collection.</title>
        <authorList>
            <person name="Joergensen T.S."/>
            <person name="Alvarez Arevalo M."/>
            <person name="Sterndorff E.B."/>
            <person name="Faurdal D."/>
            <person name="Vuksanovic O."/>
            <person name="Mourched A.-S."/>
            <person name="Charusanti P."/>
            <person name="Shaw S."/>
            <person name="Blin K."/>
            <person name="Weber T."/>
        </authorList>
    </citation>
    <scope>NUCLEOTIDE SEQUENCE</scope>
    <source>
        <strain evidence="1">NBC_01436</strain>
    </source>
</reference>
<protein>
    <submittedName>
        <fullName evidence="1">Uncharacterized protein</fullName>
    </submittedName>
</protein>
<name>A0ABZ1ZQL0_STRAQ</name>
<proteinExistence type="predicted"/>
<evidence type="ECO:0000313" key="2">
    <source>
        <dbReference type="Proteomes" id="UP001431926"/>
    </source>
</evidence>